<dbReference type="Pfam" id="PF00029">
    <property type="entry name" value="Connexin"/>
    <property type="match status" value="1"/>
</dbReference>
<evidence type="ECO:0000256" key="9">
    <source>
        <dbReference type="ARBA" id="ARBA00023157"/>
    </source>
</evidence>
<dbReference type="InterPro" id="IPR034634">
    <property type="entry name" value="Connexin_C"/>
</dbReference>
<dbReference type="GO" id="GO:0005243">
    <property type="term" value="F:gap junction channel activity"/>
    <property type="evidence" value="ECO:0007669"/>
    <property type="project" value="TreeGrafter"/>
</dbReference>
<comment type="subunit">
    <text evidence="11">A connexon is composed of a hexamer of connexins.</text>
</comment>
<sequence length="489" mass="55107">MGDWSFLGLENAQEHSTVISKVWLGVLFIFRILVLGAEEVWGDEQSDFTCNTQQPGYENVCNDEAFPISHIRFWVLQIIFVSTPTLIYLGHVLHIVRMEEKRKEKEDESRKAQRFQEEKELLYRNGGGGVGGGGGKKEKQPIRDEHGKIRIRGALLRTYVFNIIFKTLFEVGFILGQYFPYGFQMKPLYKCARWPCPNTVDCFISRPTEKTIFIIFMLVVACVSLLLNLLEIYHLGWKKVKQGMRKESPPDRKSLSSVNIAEPECLPSVSRTAPSSLSYPPNYTDVKWGGGAFLGPAAVPSAEEFNMEELQQEEPSPSSQYYISNNNNHRLAAQQNWANLATEQQTREMKATPPSPSSSSSSSNDKEQQQSVDAALLPPASNTTSKSNIQDEPPNVTPLIKGKSKLGFILRFSSADSCDGEDPWREAVLLLEDQNHRDTICTGIIVGGDKHFDWCFSGVTEVGVRMLTVCEKETLNYRAYLQKEATNIR</sequence>
<dbReference type="FunFam" id="1.20.1440.80:FF:000002">
    <property type="entry name" value="Gap junction protein"/>
    <property type="match status" value="1"/>
</dbReference>
<feature type="region of interest" description="Disordered" evidence="13">
    <location>
        <begin position="343"/>
        <end position="397"/>
    </location>
</feature>
<evidence type="ECO:0000256" key="6">
    <source>
        <dbReference type="ARBA" id="ARBA00022949"/>
    </source>
</evidence>
<comment type="similarity">
    <text evidence="11">Belongs to the connexin family.</text>
</comment>
<evidence type="ECO:0000256" key="13">
    <source>
        <dbReference type="SAM" id="MobiDB-lite"/>
    </source>
</evidence>
<keyword evidence="7 14" id="KW-1133">Transmembrane helix</keyword>
<dbReference type="SMART" id="SM00037">
    <property type="entry name" value="CNX"/>
    <property type="match status" value="1"/>
</dbReference>
<evidence type="ECO:0000256" key="1">
    <source>
        <dbReference type="ARBA" id="ARBA00004610"/>
    </source>
</evidence>
<evidence type="ECO:0000256" key="5">
    <source>
        <dbReference type="ARBA" id="ARBA00022868"/>
    </source>
</evidence>
<evidence type="ECO:0000313" key="17">
    <source>
        <dbReference type="EMBL" id="KAK1892373.1"/>
    </source>
</evidence>
<keyword evidence="12" id="KW-0175">Coiled coil</keyword>
<dbReference type="PROSITE" id="PS00408">
    <property type="entry name" value="CONNEXINS_2"/>
    <property type="match status" value="1"/>
</dbReference>
<dbReference type="SUPFAM" id="SSF118220">
    <property type="entry name" value="Connexin43"/>
    <property type="match status" value="1"/>
</dbReference>
<dbReference type="InterPro" id="IPR038359">
    <property type="entry name" value="Connexin_N_sf"/>
</dbReference>
<comment type="subcellular location">
    <subcellularLocation>
        <location evidence="1">Cell junction</location>
        <location evidence="1">Gap junction</location>
    </subcellularLocation>
    <subcellularLocation>
        <location evidence="2 11">Cell membrane</location>
        <topology evidence="2 11">Multi-pass membrane protein</topology>
    </subcellularLocation>
</comment>
<comment type="function">
    <text evidence="10">Structural component of lens fiber gap junctions. Gap junctions are dodecameric channels that connect the cytoplasm of adjoining cells. They are formed by the docking of two hexameric hemichannels, one from each cell membrane. Small molecules and ions diffuse from one cell to a neighboring cell via the central pore.</text>
</comment>
<proteinExistence type="inferred from homology"/>
<feature type="transmembrane region" description="Helical" evidence="14">
    <location>
        <begin position="212"/>
        <end position="236"/>
    </location>
</feature>
<comment type="function">
    <text evidence="11">One gap junction consists of a cluster of closely packed pairs of transmembrane channels, the connexons, through which materials of low MW diffuse from one cell to a neighboring cell.</text>
</comment>
<evidence type="ECO:0000256" key="10">
    <source>
        <dbReference type="ARBA" id="ARBA00045560"/>
    </source>
</evidence>
<reference evidence="17" key="1">
    <citation type="submission" date="2023-04" db="EMBL/GenBank/DDBJ databases">
        <title>Chromosome-level genome of Chaenocephalus aceratus.</title>
        <authorList>
            <person name="Park H."/>
        </authorList>
    </citation>
    <scope>NUCLEOTIDE SEQUENCE</scope>
    <source>
        <strain evidence="17">DE</strain>
        <tissue evidence="17">Muscle</tissue>
    </source>
</reference>
<keyword evidence="4 11" id="KW-0812">Transmembrane</keyword>
<feature type="domain" description="Connexin N-terminal" evidence="15">
    <location>
        <begin position="39"/>
        <end position="72"/>
    </location>
</feature>
<evidence type="ECO:0000256" key="11">
    <source>
        <dbReference type="RuleBase" id="RU000630"/>
    </source>
</evidence>
<keyword evidence="9" id="KW-1015">Disulfide bond</keyword>
<dbReference type="InterPro" id="IPR013092">
    <property type="entry name" value="Connexin_N"/>
</dbReference>
<feature type="transmembrane region" description="Helical" evidence="14">
    <location>
        <begin position="159"/>
        <end position="179"/>
    </location>
</feature>
<evidence type="ECO:0000313" key="18">
    <source>
        <dbReference type="Proteomes" id="UP001228049"/>
    </source>
</evidence>
<dbReference type="InterPro" id="IPR017990">
    <property type="entry name" value="Connexin_CS"/>
</dbReference>
<dbReference type="Gene3D" id="1.20.1440.80">
    <property type="entry name" value="Gap junction channel protein cysteine-rich domain"/>
    <property type="match status" value="1"/>
</dbReference>
<dbReference type="GO" id="GO:0007267">
    <property type="term" value="P:cell-cell signaling"/>
    <property type="evidence" value="ECO:0007669"/>
    <property type="project" value="TreeGrafter"/>
</dbReference>
<gene>
    <name evidence="17" type="ORF">KUDE01_007448</name>
</gene>
<dbReference type="PANTHER" id="PTHR11984">
    <property type="entry name" value="CONNEXIN"/>
    <property type="match status" value="1"/>
</dbReference>
<feature type="compositionally biased region" description="Polar residues" evidence="13">
    <location>
        <begin position="380"/>
        <end position="390"/>
    </location>
</feature>
<dbReference type="GO" id="GO:0005922">
    <property type="term" value="C:connexin complex"/>
    <property type="evidence" value="ECO:0007669"/>
    <property type="project" value="InterPro"/>
</dbReference>
<accession>A0AAD9C172</accession>
<organism evidence="17 18">
    <name type="scientific">Dissostichus eleginoides</name>
    <name type="common">Patagonian toothfish</name>
    <name type="synonym">Dissostichus amissus</name>
    <dbReference type="NCBI Taxonomy" id="100907"/>
    <lineage>
        <taxon>Eukaryota</taxon>
        <taxon>Metazoa</taxon>
        <taxon>Chordata</taxon>
        <taxon>Craniata</taxon>
        <taxon>Vertebrata</taxon>
        <taxon>Euteleostomi</taxon>
        <taxon>Actinopterygii</taxon>
        <taxon>Neopterygii</taxon>
        <taxon>Teleostei</taxon>
        <taxon>Neoteleostei</taxon>
        <taxon>Acanthomorphata</taxon>
        <taxon>Eupercaria</taxon>
        <taxon>Perciformes</taxon>
        <taxon>Notothenioidei</taxon>
        <taxon>Nototheniidae</taxon>
        <taxon>Dissostichus</taxon>
    </lineage>
</organism>
<dbReference type="PANTHER" id="PTHR11984:SF12">
    <property type="entry name" value="GAP JUNCTION ALPHA-3 PROTEIN"/>
    <property type="match status" value="1"/>
</dbReference>
<dbReference type="AlphaFoldDB" id="A0AAD9C172"/>
<evidence type="ECO:0000256" key="4">
    <source>
        <dbReference type="ARBA" id="ARBA00022692"/>
    </source>
</evidence>
<dbReference type="SMART" id="SM01089">
    <property type="entry name" value="Connexin_CCC"/>
    <property type="match status" value="1"/>
</dbReference>
<evidence type="ECO:0000256" key="2">
    <source>
        <dbReference type="ARBA" id="ARBA00004651"/>
    </source>
</evidence>
<evidence type="ECO:0000259" key="16">
    <source>
        <dbReference type="SMART" id="SM01089"/>
    </source>
</evidence>
<evidence type="ECO:0000256" key="7">
    <source>
        <dbReference type="ARBA" id="ARBA00022989"/>
    </source>
</evidence>
<feature type="transmembrane region" description="Helical" evidence="14">
    <location>
        <begin position="74"/>
        <end position="96"/>
    </location>
</feature>
<dbReference type="InterPro" id="IPR019570">
    <property type="entry name" value="Connexin_CCC"/>
</dbReference>
<keyword evidence="3" id="KW-1003">Cell membrane</keyword>
<protein>
    <recommendedName>
        <fullName evidence="11">Gap junction protein</fullName>
    </recommendedName>
</protein>
<comment type="caution">
    <text evidence="17">The sequence shown here is derived from an EMBL/GenBank/DDBJ whole genome shotgun (WGS) entry which is preliminary data.</text>
</comment>
<evidence type="ECO:0000259" key="15">
    <source>
        <dbReference type="SMART" id="SM00037"/>
    </source>
</evidence>
<evidence type="ECO:0000256" key="12">
    <source>
        <dbReference type="SAM" id="Coils"/>
    </source>
</evidence>
<evidence type="ECO:0000256" key="3">
    <source>
        <dbReference type="ARBA" id="ARBA00022475"/>
    </source>
</evidence>
<feature type="domain" description="Connexin cysteine-rich" evidence="16">
    <location>
        <begin position="169"/>
        <end position="235"/>
    </location>
</feature>
<keyword evidence="5 11" id="KW-0303">Gap junction</keyword>
<feature type="coiled-coil region" evidence="12">
    <location>
        <begin position="95"/>
        <end position="125"/>
    </location>
</feature>
<dbReference type="EMBL" id="JASDAP010000013">
    <property type="protein sequence ID" value="KAK1892373.1"/>
    <property type="molecule type" value="Genomic_DNA"/>
</dbReference>
<dbReference type="InterPro" id="IPR000500">
    <property type="entry name" value="Connexin"/>
</dbReference>
<dbReference type="Proteomes" id="UP001228049">
    <property type="component" value="Unassembled WGS sequence"/>
</dbReference>
<evidence type="ECO:0000256" key="14">
    <source>
        <dbReference type="SAM" id="Phobius"/>
    </source>
</evidence>
<keyword evidence="6" id="KW-0965">Cell junction</keyword>
<dbReference type="PRINTS" id="PR00206">
    <property type="entry name" value="CONNEXIN"/>
</dbReference>
<name>A0AAD9C172_DISEL</name>
<keyword evidence="8 14" id="KW-0472">Membrane</keyword>
<keyword evidence="18" id="KW-1185">Reference proteome</keyword>
<evidence type="ECO:0000256" key="8">
    <source>
        <dbReference type="ARBA" id="ARBA00023136"/>
    </source>
</evidence>